<dbReference type="Pfam" id="PF07394">
    <property type="entry name" value="DUF1501"/>
    <property type="match status" value="1"/>
</dbReference>
<dbReference type="PANTHER" id="PTHR43737:SF1">
    <property type="entry name" value="DUF1501 DOMAIN-CONTAINING PROTEIN"/>
    <property type="match status" value="1"/>
</dbReference>
<organism evidence="2 3">
    <name type="scientific">Candidatus Venteria ishoeyi</name>
    <dbReference type="NCBI Taxonomy" id="1899563"/>
    <lineage>
        <taxon>Bacteria</taxon>
        <taxon>Pseudomonadati</taxon>
        <taxon>Pseudomonadota</taxon>
        <taxon>Gammaproteobacteria</taxon>
        <taxon>Thiotrichales</taxon>
        <taxon>Thiotrichaceae</taxon>
        <taxon>Venteria</taxon>
    </lineage>
</organism>
<dbReference type="OrthoDB" id="9779968at2"/>
<keyword evidence="1" id="KW-0732">Signal</keyword>
<name>A0A1H6F2G8_9GAMM</name>
<dbReference type="Proteomes" id="UP000236724">
    <property type="component" value="Unassembled WGS sequence"/>
</dbReference>
<evidence type="ECO:0008006" key="4">
    <source>
        <dbReference type="Google" id="ProtNLM"/>
    </source>
</evidence>
<evidence type="ECO:0000313" key="3">
    <source>
        <dbReference type="Proteomes" id="UP000236724"/>
    </source>
</evidence>
<protein>
    <recommendedName>
        <fullName evidence="4">DUF1501 domain-containing protein</fullName>
    </recommendedName>
</protein>
<dbReference type="PANTHER" id="PTHR43737">
    <property type="entry name" value="BLL7424 PROTEIN"/>
    <property type="match status" value="1"/>
</dbReference>
<feature type="signal peptide" evidence="1">
    <location>
        <begin position="1"/>
        <end position="31"/>
    </location>
</feature>
<keyword evidence="3" id="KW-1185">Reference proteome</keyword>
<evidence type="ECO:0000256" key="1">
    <source>
        <dbReference type="SAM" id="SignalP"/>
    </source>
</evidence>
<dbReference type="InterPro" id="IPR010869">
    <property type="entry name" value="DUF1501"/>
</dbReference>
<dbReference type="AlphaFoldDB" id="A0A1H6F2G8"/>
<dbReference type="EMBL" id="FMSV02000046">
    <property type="protein sequence ID" value="SEH04358.1"/>
    <property type="molecule type" value="Genomic_DNA"/>
</dbReference>
<dbReference type="RefSeq" id="WP_103918430.1">
    <property type="nucleotide sequence ID" value="NZ_FMSV02000046.1"/>
</dbReference>
<evidence type="ECO:0000313" key="2">
    <source>
        <dbReference type="EMBL" id="SEH04358.1"/>
    </source>
</evidence>
<accession>A0A1H6F2G8</accession>
<reference evidence="2 3" key="1">
    <citation type="submission" date="2016-10" db="EMBL/GenBank/DDBJ databases">
        <authorList>
            <person name="de Groot N.N."/>
        </authorList>
    </citation>
    <scope>NUCLEOTIDE SEQUENCE [LARGE SCALE GENOMIC DNA]</scope>
    <source>
        <strain evidence="2">MBHS1</strain>
    </source>
</reference>
<sequence length="505" mass="55714">MKRRDFLKSAIASSLLMGSGLSLLSSRSALAATTNLPADFPVATPPKILLNISLDGGPDFRHLMPPAFSADENSFAWQYWYHRATSHSIAANNAAFQQRWDDDFLKPTLNPAPAGAEFGFLNSAGWLFEQWEQGNAAIVNNTLTANNRNHAHALLALEQGDRNAGVHDMDKPGWGGRLARVLRDQAQQNDPDAEVNIISLTREIRRFCYGPHASDPRKHNNEQVISVPNARDLGLFSPDVNAASYNPEADSSVMSRALKAYYAAKQGEMDKQSPYYKLIQHEITLRKFGDAMKARLIGDDADNPNIPIPDEIRALYDSRFASESGLNLLNNTGFGRQIASLYDCFACRDLLNFRIASLAYRGWDTHKNQKRYIEQRFADLFHEQGALATLFKHLPENITDQIIIVISGEFGRQLKANGDNGTDHGRGNAMLVLGKSVRGGLYGDPFPNEELERLDKRSPDITGKTGLEHVFAGVSDLMGSGAGDLVFPDRADAPLEDAVSALLFT</sequence>
<feature type="chain" id="PRO_5014640968" description="DUF1501 domain-containing protein" evidence="1">
    <location>
        <begin position="32"/>
        <end position="505"/>
    </location>
</feature>
<gene>
    <name evidence="2" type="ORF">MBHS_00204</name>
</gene>
<proteinExistence type="predicted"/>